<accession>A0ABT4HQT4</accession>
<feature type="non-terminal residue" evidence="2">
    <location>
        <position position="333"/>
    </location>
</feature>
<keyword evidence="3" id="KW-1185">Reference proteome</keyword>
<gene>
    <name evidence="2" type="ORF">OY187_31420</name>
</gene>
<protein>
    <submittedName>
        <fullName evidence="2">Site-specific integrase</fullName>
    </submittedName>
</protein>
<feature type="compositionally biased region" description="Low complexity" evidence="1">
    <location>
        <begin position="11"/>
        <end position="20"/>
    </location>
</feature>
<sequence length="333" mass="37407">MSAEDTRSPQRRQAAATRRAMSPQVQLLSRPDSPHLQAIPADSRFGPAGLVRPLWGYDANHAPPPLPDHARGAAMQALSITELCDVVAEYHQTMAPQQLQPIVRGTRAVLDVLARYPGQTWEQRWLASGYDAAPRTWFEHDALPHYDHWSPTLKAVNALLRVRALRPSYSWLLDSKQRVNLWRFLDYNGGPDLERLRALPAYQDAVPKYQADAEKALARVMIRTGKTIAEVCGDDLLFYADVVRTSGRQRREHLIWELLVALGPLAGEAPTLRATWSARGNSRQHSAATMVDRYGIPASGVRDVLVGYLEELQPNMDYGSLEGLAYRLARLFW</sequence>
<reference evidence="2" key="1">
    <citation type="submission" date="2022-12" db="EMBL/GenBank/DDBJ databases">
        <title>Whole genome sequence of Mycolicibacterium iranicum strain SBH312.</title>
        <authorList>
            <person name="Jani J."/>
            <person name="Arifin Mustapha Z."/>
            <person name="Ahmed K."/>
            <person name="Kai Ling C."/>
        </authorList>
    </citation>
    <scope>NUCLEOTIDE SEQUENCE</scope>
    <source>
        <strain evidence="2">SBH312</strain>
    </source>
</reference>
<dbReference type="Proteomes" id="UP001084650">
    <property type="component" value="Unassembled WGS sequence"/>
</dbReference>
<evidence type="ECO:0000313" key="2">
    <source>
        <dbReference type="EMBL" id="MCZ0732563.1"/>
    </source>
</evidence>
<organism evidence="2 3">
    <name type="scientific">Mycolicibacterium iranicum</name>
    <name type="common">Mycobacterium iranicum</name>
    <dbReference type="NCBI Taxonomy" id="912594"/>
    <lineage>
        <taxon>Bacteria</taxon>
        <taxon>Bacillati</taxon>
        <taxon>Actinomycetota</taxon>
        <taxon>Actinomycetes</taxon>
        <taxon>Mycobacteriales</taxon>
        <taxon>Mycobacteriaceae</taxon>
        <taxon>Mycolicibacterium</taxon>
    </lineage>
</organism>
<comment type="caution">
    <text evidence="2">The sequence shown here is derived from an EMBL/GenBank/DDBJ whole genome shotgun (WGS) entry which is preliminary data.</text>
</comment>
<name>A0ABT4HQT4_MYCIR</name>
<proteinExistence type="predicted"/>
<feature type="region of interest" description="Disordered" evidence="1">
    <location>
        <begin position="1"/>
        <end position="44"/>
    </location>
</feature>
<dbReference type="EMBL" id="JAPQYE010000043">
    <property type="protein sequence ID" value="MCZ0732563.1"/>
    <property type="molecule type" value="Genomic_DNA"/>
</dbReference>
<evidence type="ECO:0000256" key="1">
    <source>
        <dbReference type="SAM" id="MobiDB-lite"/>
    </source>
</evidence>
<evidence type="ECO:0000313" key="3">
    <source>
        <dbReference type="Proteomes" id="UP001084650"/>
    </source>
</evidence>